<comment type="pathway">
    <text evidence="12">Cell wall biogenesis; peptidoglycan biosynthesis.</text>
</comment>
<dbReference type="GO" id="GO:0046872">
    <property type="term" value="F:metal ion binding"/>
    <property type="evidence" value="ECO:0007669"/>
    <property type="project" value="UniProtKB-KW"/>
</dbReference>
<protein>
    <recommendedName>
        <fullName evidence="12 13">Phospho-N-acetylmuramoyl-pentapeptide-transferase</fullName>
        <ecNumber evidence="12 13">2.7.8.13</ecNumber>
    </recommendedName>
    <alternativeName>
        <fullName evidence="12">UDP-MurNAc-pentapeptide phosphotransferase</fullName>
    </alternativeName>
</protein>
<dbReference type="UniPathway" id="UPA00219"/>
<comment type="similarity">
    <text evidence="2 12">Belongs to the glycosyltransferase 4 family. MraY subfamily.</text>
</comment>
<dbReference type="PATRIC" id="fig|83560.10.peg.138"/>
<evidence type="ECO:0000256" key="8">
    <source>
        <dbReference type="ARBA" id="ARBA00022989"/>
    </source>
</evidence>
<feature type="transmembrane region" description="Helical" evidence="12">
    <location>
        <begin position="158"/>
        <end position="176"/>
    </location>
</feature>
<feature type="transmembrane region" description="Helical" evidence="12">
    <location>
        <begin position="239"/>
        <end position="260"/>
    </location>
</feature>
<proteinExistence type="inferred from homology"/>
<evidence type="ECO:0000256" key="12">
    <source>
        <dbReference type="HAMAP-Rule" id="MF_00038"/>
    </source>
</evidence>
<dbReference type="EMBL" id="CP007217">
    <property type="protein sequence ID" value="AJR10234.1"/>
    <property type="molecule type" value="Genomic_DNA"/>
</dbReference>
<sequence>MPPLFCVLKAFFIGLVVSLILVKPLIFWLKKQGLQDRIHKDHCEKLEKLHKNKAHIPTAGGIIFVLSVVLSILLLLPCNLWSTWFLVGATLLWGALGWRDDQIKNKRKVGHGLSAKRKFFIQNCLAIGTVLPIMIAYGESFLCMHLPFVGIVSLPHCWLGYLFSFSIAVLAIVGTSNSVNLTDGLDGLAAGSMVIACLGMLIVTFAYGAPWAFISGVLLATLAGSCLGFLYYNRSPARIFMGDTGSLFLGGMLGICAVLLRAEFMLLFMGGIFVLESLSVILQVGSCKLRKKRVFLCSPLHHHYEYKGYPEKVVVRNFWIIEFLCVAIGIFAVFWG</sequence>
<dbReference type="STRING" id="83560.NC80_00715"/>
<dbReference type="GO" id="GO:0051992">
    <property type="term" value="F:UDP-N-acetylmuramoyl-L-alanyl-D-glutamyl-meso-2,6-diaminopimelyl-D-alanyl-D-alanine:undecaprenyl-phosphate transferase activity"/>
    <property type="evidence" value="ECO:0007669"/>
    <property type="project" value="RHEA"/>
</dbReference>
<dbReference type="GO" id="GO:0005886">
    <property type="term" value="C:plasma membrane"/>
    <property type="evidence" value="ECO:0007669"/>
    <property type="project" value="UniProtKB-SubCell"/>
</dbReference>
<comment type="cofactor">
    <cofactor evidence="12 14">
        <name>Mg(2+)</name>
        <dbReference type="ChEBI" id="CHEBI:18420"/>
    </cofactor>
</comment>
<evidence type="ECO:0000256" key="4">
    <source>
        <dbReference type="ARBA" id="ARBA00022679"/>
    </source>
</evidence>
<feature type="binding site" evidence="14">
    <location>
        <position position="180"/>
    </location>
    <ligand>
        <name>Mg(2+)</name>
        <dbReference type="ChEBI" id="CHEBI:18420"/>
    </ligand>
</feature>
<name>A0A069ZZV7_CHLMR</name>
<feature type="transmembrane region" description="Helical" evidence="12">
    <location>
        <begin position="213"/>
        <end position="232"/>
    </location>
</feature>
<evidence type="ECO:0000256" key="2">
    <source>
        <dbReference type="ARBA" id="ARBA00005583"/>
    </source>
</evidence>
<dbReference type="InterPro" id="IPR003524">
    <property type="entry name" value="PNAcMuramoyl-5peptid_Trfase"/>
</dbReference>
<keyword evidence="6 12" id="KW-0133">Cell shape</keyword>
<dbReference type="PROSITE" id="PS01348">
    <property type="entry name" value="MRAY_2"/>
    <property type="match status" value="1"/>
</dbReference>
<dbReference type="PANTHER" id="PTHR22926:SF5">
    <property type="entry name" value="PHOSPHO-N-ACETYLMURAMOYL-PENTAPEPTIDE-TRANSFERASE HOMOLOG"/>
    <property type="match status" value="1"/>
</dbReference>
<evidence type="ECO:0000256" key="11">
    <source>
        <dbReference type="ARBA" id="ARBA00023316"/>
    </source>
</evidence>
<keyword evidence="12" id="KW-1003">Cell membrane</keyword>
<dbReference type="InterPro" id="IPR018480">
    <property type="entry name" value="PNAcMuramoyl-5peptid_Trfase_CS"/>
</dbReference>
<keyword evidence="12 14" id="KW-0460">Magnesium</keyword>
<evidence type="ECO:0000256" key="9">
    <source>
        <dbReference type="ARBA" id="ARBA00023136"/>
    </source>
</evidence>
<dbReference type="AlphaFoldDB" id="A0A069ZZV7"/>
<feature type="transmembrane region" description="Helical" evidence="12">
    <location>
        <begin position="119"/>
        <end position="138"/>
    </location>
</feature>
<evidence type="ECO:0000256" key="5">
    <source>
        <dbReference type="ARBA" id="ARBA00022692"/>
    </source>
</evidence>
<dbReference type="GO" id="GO:0051301">
    <property type="term" value="P:cell division"/>
    <property type="evidence" value="ECO:0007669"/>
    <property type="project" value="UniProtKB-KW"/>
</dbReference>
<evidence type="ECO:0000256" key="1">
    <source>
        <dbReference type="ARBA" id="ARBA00004141"/>
    </source>
</evidence>
<comment type="function">
    <text evidence="12">Catalyzes the initial step of the lipid cycle reactions in the biosynthesis of the cell wall peptidoglycan: transfers peptidoglycan precursor phospho-MurNAc-pentapeptide from UDP-MurNAc-pentapeptide onto the lipid carrier undecaprenyl phosphate, yielding undecaprenyl-pyrophosphoryl-MurNAc-pentapeptide, known as lipid I.</text>
</comment>
<feature type="transmembrane region" description="Helical" evidence="12">
    <location>
        <begin position="6"/>
        <end position="29"/>
    </location>
</feature>
<feature type="transmembrane region" description="Helical" evidence="12">
    <location>
        <begin position="266"/>
        <end position="285"/>
    </location>
</feature>
<keyword evidence="4 12" id="KW-0808">Transferase</keyword>
<dbReference type="PANTHER" id="PTHR22926">
    <property type="entry name" value="PHOSPHO-N-ACETYLMURAMOYL-PENTAPEPTIDE-TRANSFERASE"/>
    <property type="match status" value="1"/>
</dbReference>
<keyword evidence="9 12" id="KW-0472">Membrane</keyword>
<feature type="transmembrane region" description="Helical" evidence="12">
    <location>
        <begin position="188"/>
        <end position="207"/>
    </location>
</feature>
<dbReference type="CDD" id="cd06852">
    <property type="entry name" value="GT_MraY"/>
    <property type="match status" value="1"/>
</dbReference>
<feature type="transmembrane region" description="Helical" evidence="12">
    <location>
        <begin position="317"/>
        <end position="335"/>
    </location>
</feature>
<feature type="binding site" evidence="14">
    <location>
        <position position="243"/>
    </location>
    <ligand>
        <name>Mg(2+)</name>
        <dbReference type="ChEBI" id="CHEBI:18420"/>
    </ligand>
</feature>
<evidence type="ECO:0000256" key="10">
    <source>
        <dbReference type="ARBA" id="ARBA00023306"/>
    </source>
</evidence>
<evidence type="ECO:0000256" key="14">
    <source>
        <dbReference type="PIRSR" id="PIRSR600715-1"/>
    </source>
</evidence>
<dbReference type="PROSITE" id="PS01347">
    <property type="entry name" value="MRAY_1"/>
    <property type="match status" value="1"/>
</dbReference>
<dbReference type="GO" id="GO:0008963">
    <property type="term" value="F:phospho-N-acetylmuramoyl-pentapeptide-transferase activity"/>
    <property type="evidence" value="ECO:0007669"/>
    <property type="project" value="UniProtKB-UniRule"/>
</dbReference>
<dbReference type="NCBIfam" id="TIGR00445">
    <property type="entry name" value="mraY"/>
    <property type="match status" value="1"/>
</dbReference>
<dbReference type="GO" id="GO:0008360">
    <property type="term" value="P:regulation of cell shape"/>
    <property type="evidence" value="ECO:0007669"/>
    <property type="project" value="UniProtKB-KW"/>
</dbReference>
<evidence type="ECO:0000256" key="7">
    <source>
        <dbReference type="ARBA" id="ARBA00022984"/>
    </source>
</evidence>
<comment type="catalytic activity">
    <reaction evidence="12">
        <text>UDP-N-acetyl-alpha-D-muramoyl-L-alanyl-gamma-D-glutamyl-meso-2,6-diaminopimeloyl-D-alanyl-D-alanine + di-trans,octa-cis-undecaprenyl phosphate = di-trans,octa-cis-undecaprenyl diphospho-N-acetyl-alpha-D-muramoyl-L-alanyl-D-glutamyl-meso-2,6-diaminopimeloyl-D-alanyl-D-alanine + UMP</text>
        <dbReference type="Rhea" id="RHEA:28386"/>
        <dbReference type="ChEBI" id="CHEBI:57865"/>
        <dbReference type="ChEBI" id="CHEBI:60392"/>
        <dbReference type="ChEBI" id="CHEBI:61386"/>
        <dbReference type="ChEBI" id="CHEBI:61387"/>
        <dbReference type="EC" id="2.7.8.13"/>
    </reaction>
</comment>
<gene>
    <name evidence="12" type="primary">mraY</name>
    <name evidence="15" type="ORF">BD36_00765</name>
</gene>
<dbReference type="GO" id="GO:0009252">
    <property type="term" value="P:peptidoglycan biosynthetic process"/>
    <property type="evidence" value="ECO:0007669"/>
    <property type="project" value="UniProtKB-UniRule"/>
</dbReference>
<evidence type="ECO:0000256" key="3">
    <source>
        <dbReference type="ARBA" id="ARBA00022618"/>
    </source>
</evidence>
<accession>A0A069ZZV7</accession>
<evidence type="ECO:0000256" key="13">
    <source>
        <dbReference type="NCBIfam" id="TIGR00445"/>
    </source>
</evidence>
<keyword evidence="12 14" id="KW-0479">Metal-binding</keyword>
<feature type="transmembrane region" description="Helical" evidence="12">
    <location>
        <begin position="81"/>
        <end position="98"/>
    </location>
</feature>
<dbReference type="RefSeq" id="WP_010229500.1">
    <property type="nucleotide sequence ID" value="NZ_CP007217.1"/>
</dbReference>
<keyword evidence="3 12" id="KW-0132">Cell division</keyword>
<dbReference type="Pfam" id="PF00953">
    <property type="entry name" value="Glycos_transf_4"/>
    <property type="match status" value="1"/>
</dbReference>
<comment type="subcellular location">
    <subcellularLocation>
        <location evidence="12">Cell membrane</location>
        <topology evidence="12">Multi-pass membrane protein</topology>
    </subcellularLocation>
    <subcellularLocation>
        <location evidence="1">Membrane</location>
        <topology evidence="1">Multi-pass membrane protein</topology>
    </subcellularLocation>
</comment>
<feature type="transmembrane region" description="Helical" evidence="12">
    <location>
        <begin position="54"/>
        <end position="75"/>
    </location>
</feature>
<evidence type="ECO:0000313" key="16">
    <source>
        <dbReference type="Proteomes" id="UP000260363"/>
    </source>
</evidence>
<dbReference type="KEGG" id="cmm:NC80_00715"/>
<dbReference type="InterPro" id="IPR000715">
    <property type="entry name" value="Glycosyl_transferase_4"/>
</dbReference>
<keyword evidence="8 12" id="KW-1133">Transmembrane helix</keyword>
<keyword evidence="7 12" id="KW-0573">Peptidoglycan synthesis</keyword>
<dbReference type="KEGG" id="cmg:NC81_00730"/>
<organism evidence="15 16">
    <name type="scientific">Chlamydia muridarum</name>
    <dbReference type="NCBI Taxonomy" id="83560"/>
    <lineage>
        <taxon>Bacteria</taxon>
        <taxon>Pseudomonadati</taxon>
        <taxon>Chlamydiota</taxon>
        <taxon>Chlamydiia</taxon>
        <taxon>Chlamydiales</taxon>
        <taxon>Chlamydiaceae</taxon>
        <taxon>Chlamydia/Chlamydophila group</taxon>
        <taxon>Chlamydia</taxon>
    </lineage>
</organism>
<keyword evidence="10 12" id="KW-0131">Cell cycle</keyword>
<evidence type="ECO:0000313" key="15">
    <source>
        <dbReference type="EMBL" id="AJR10234.1"/>
    </source>
</evidence>
<keyword evidence="11 12" id="KW-0961">Cell wall biogenesis/degradation</keyword>
<dbReference type="Proteomes" id="UP000260363">
    <property type="component" value="Chromosome"/>
</dbReference>
<reference evidence="15 16" key="1">
    <citation type="submission" date="2014-02" db="EMBL/GenBank/DDBJ databases">
        <authorList>
            <person name="Chen C."/>
            <person name="Conrad T.A."/>
            <person name="Zhou Z."/>
            <person name="Lai Z."/>
            <person name="Zhong G."/>
        </authorList>
    </citation>
    <scope>NUCLEOTIDE SEQUENCE [LARGE SCALE GENOMIC DNA]</scope>
    <source>
        <strain evidence="15 16">Nigg3-28</strain>
    </source>
</reference>
<dbReference type="EC" id="2.7.8.13" evidence="12 13"/>
<keyword evidence="5 12" id="KW-0812">Transmembrane</keyword>
<dbReference type="GO" id="GO:0071555">
    <property type="term" value="P:cell wall organization"/>
    <property type="evidence" value="ECO:0007669"/>
    <property type="project" value="UniProtKB-KW"/>
</dbReference>
<dbReference type="KEGG" id="cmx:DNC_00730"/>
<evidence type="ECO:0000256" key="6">
    <source>
        <dbReference type="ARBA" id="ARBA00022960"/>
    </source>
</evidence>
<dbReference type="HAMAP" id="MF_00038">
    <property type="entry name" value="MraY"/>
    <property type="match status" value="1"/>
</dbReference>